<dbReference type="Pfam" id="PF00756">
    <property type="entry name" value="Esterase"/>
    <property type="match status" value="1"/>
</dbReference>
<dbReference type="OrthoDB" id="4510758at2"/>
<dbReference type="GO" id="GO:0016747">
    <property type="term" value="F:acyltransferase activity, transferring groups other than amino-acyl groups"/>
    <property type="evidence" value="ECO:0007669"/>
    <property type="project" value="TreeGrafter"/>
</dbReference>
<dbReference type="SUPFAM" id="SSF53474">
    <property type="entry name" value="alpha/beta-Hydrolases"/>
    <property type="match status" value="1"/>
</dbReference>
<keyword evidence="3" id="KW-1185">Reference proteome</keyword>
<feature type="chain" id="PRO_5011695250" evidence="1">
    <location>
        <begin position="32"/>
        <end position="333"/>
    </location>
</feature>
<dbReference type="AlphaFoldDB" id="A0A1G6Z9S1"/>
<dbReference type="PANTHER" id="PTHR48098:SF1">
    <property type="entry name" value="DIACYLGLYCEROL ACYLTRANSFERASE_MYCOLYLTRANSFERASE AG85A"/>
    <property type="match status" value="1"/>
</dbReference>
<organism evidence="2 3">
    <name type="scientific">Actinokineospora iranica</name>
    <dbReference type="NCBI Taxonomy" id="1271860"/>
    <lineage>
        <taxon>Bacteria</taxon>
        <taxon>Bacillati</taxon>
        <taxon>Actinomycetota</taxon>
        <taxon>Actinomycetes</taxon>
        <taxon>Pseudonocardiales</taxon>
        <taxon>Pseudonocardiaceae</taxon>
        <taxon>Actinokineospora</taxon>
    </lineage>
</organism>
<sequence>MTRLRPVTRWVAGFAVAAAVAVPLTIPSAQAAPSAVGITADDGARVVSETRIDARTVDLDIASPALGFNGKVRLLLPSNWDAQPTRTWPSLWLLHGCCEDKDYQSWTHFTDVEEFTANKDVLVVMPTDGQVGMYTSWWNFGGANKPDWETFHTKEVKQIVERGYRANDVRVGAGLSIGGYGALAYTFRHPGLFRAAASYSGIPNTMLWGVPQFINGIVVSEGLLFYALWGNEYLQRSIWTSRNPYDNVEAFRGIGLYVSCGDGSAGPLDKAGAFDLIEPVSLQSSKSFTDKLRKKGIPVTVNYYGKGTHSWPYWERELKNSWPVLAKGLGLPA</sequence>
<dbReference type="InterPro" id="IPR029058">
    <property type="entry name" value="AB_hydrolase_fold"/>
</dbReference>
<keyword evidence="1" id="KW-0732">Signal</keyword>
<dbReference type="InterPro" id="IPR050583">
    <property type="entry name" value="Mycobacterial_A85_antigen"/>
</dbReference>
<gene>
    <name evidence="2" type="ORF">SAMN05216174_12715</name>
</gene>
<dbReference type="Gene3D" id="3.40.50.1820">
    <property type="entry name" value="alpha/beta hydrolase"/>
    <property type="match status" value="1"/>
</dbReference>
<dbReference type="STRING" id="1271860.SAMN05216174_12715"/>
<name>A0A1G6Z9S1_9PSEU</name>
<dbReference type="Proteomes" id="UP000199501">
    <property type="component" value="Unassembled WGS sequence"/>
</dbReference>
<dbReference type="GO" id="GO:0016787">
    <property type="term" value="F:hydrolase activity"/>
    <property type="evidence" value="ECO:0007669"/>
    <property type="project" value="UniProtKB-KW"/>
</dbReference>
<dbReference type="PANTHER" id="PTHR48098">
    <property type="entry name" value="ENTEROCHELIN ESTERASE-RELATED"/>
    <property type="match status" value="1"/>
</dbReference>
<evidence type="ECO:0000256" key="1">
    <source>
        <dbReference type="SAM" id="SignalP"/>
    </source>
</evidence>
<proteinExistence type="predicted"/>
<dbReference type="EMBL" id="FMZZ01000027">
    <property type="protein sequence ID" value="SDD99222.1"/>
    <property type="molecule type" value="Genomic_DNA"/>
</dbReference>
<evidence type="ECO:0000313" key="3">
    <source>
        <dbReference type="Proteomes" id="UP000199501"/>
    </source>
</evidence>
<reference evidence="3" key="1">
    <citation type="submission" date="2016-10" db="EMBL/GenBank/DDBJ databases">
        <authorList>
            <person name="Varghese N."/>
            <person name="Submissions S."/>
        </authorList>
    </citation>
    <scope>NUCLEOTIDE SEQUENCE [LARGE SCALE GENOMIC DNA]</scope>
    <source>
        <strain evidence="3">IBRC-M 10403</strain>
    </source>
</reference>
<accession>A0A1G6Z9S1</accession>
<protein>
    <submittedName>
        <fullName evidence="2">S-formylglutathione hydrolase FrmB</fullName>
    </submittedName>
</protein>
<feature type="signal peptide" evidence="1">
    <location>
        <begin position="1"/>
        <end position="31"/>
    </location>
</feature>
<dbReference type="InterPro" id="IPR000801">
    <property type="entry name" value="Esterase-like"/>
</dbReference>
<evidence type="ECO:0000313" key="2">
    <source>
        <dbReference type="EMBL" id="SDD99222.1"/>
    </source>
</evidence>
<dbReference type="RefSeq" id="WP_091457867.1">
    <property type="nucleotide sequence ID" value="NZ_FMZZ01000027.1"/>
</dbReference>
<keyword evidence="2" id="KW-0378">Hydrolase</keyword>